<comment type="caution">
    <text evidence="2">The sequence shown here is derived from an EMBL/GenBank/DDBJ whole genome shotgun (WGS) entry which is preliminary data.</text>
</comment>
<proteinExistence type="predicted"/>
<evidence type="ECO:0000256" key="1">
    <source>
        <dbReference type="SAM" id="MobiDB-lite"/>
    </source>
</evidence>
<feature type="non-terminal residue" evidence="2">
    <location>
        <position position="1"/>
    </location>
</feature>
<reference evidence="2 3" key="1">
    <citation type="journal article" date="2021" name="BMC Genomics">
        <title>Datura genome reveals duplications of psychoactive alkaloid biosynthetic genes and high mutation rate following tissue culture.</title>
        <authorList>
            <person name="Rajewski A."/>
            <person name="Carter-House D."/>
            <person name="Stajich J."/>
            <person name="Litt A."/>
        </authorList>
    </citation>
    <scope>NUCLEOTIDE SEQUENCE [LARGE SCALE GENOMIC DNA]</scope>
    <source>
        <strain evidence="2">AR-01</strain>
    </source>
</reference>
<feature type="non-terminal residue" evidence="2">
    <location>
        <position position="61"/>
    </location>
</feature>
<gene>
    <name evidence="2" type="ORF">HAX54_018646</name>
</gene>
<evidence type="ECO:0000313" key="3">
    <source>
        <dbReference type="Proteomes" id="UP000823775"/>
    </source>
</evidence>
<keyword evidence="3" id="KW-1185">Reference proteome</keyword>
<protein>
    <submittedName>
        <fullName evidence="2">Uncharacterized protein</fullName>
    </submittedName>
</protein>
<sequence>DGTQPRKAAAHWCEARRGRELTHGQARGTSGPRHDVGQFLRVGRGDVGQVRRCGMGDTTRV</sequence>
<name>A0ABS8UPS3_DATST</name>
<accession>A0ABS8UPS3</accession>
<feature type="region of interest" description="Disordered" evidence="1">
    <location>
        <begin position="18"/>
        <end position="38"/>
    </location>
</feature>
<evidence type="ECO:0000313" key="2">
    <source>
        <dbReference type="EMBL" id="MCD9560162.1"/>
    </source>
</evidence>
<organism evidence="2 3">
    <name type="scientific">Datura stramonium</name>
    <name type="common">Jimsonweed</name>
    <name type="synonym">Common thornapple</name>
    <dbReference type="NCBI Taxonomy" id="4076"/>
    <lineage>
        <taxon>Eukaryota</taxon>
        <taxon>Viridiplantae</taxon>
        <taxon>Streptophyta</taxon>
        <taxon>Embryophyta</taxon>
        <taxon>Tracheophyta</taxon>
        <taxon>Spermatophyta</taxon>
        <taxon>Magnoliopsida</taxon>
        <taxon>eudicotyledons</taxon>
        <taxon>Gunneridae</taxon>
        <taxon>Pentapetalae</taxon>
        <taxon>asterids</taxon>
        <taxon>lamiids</taxon>
        <taxon>Solanales</taxon>
        <taxon>Solanaceae</taxon>
        <taxon>Solanoideae</taxon>
        <taxon>Datureae</taxon>
        <taxon>Datura</taxon>
    </lineage>
</organism>
<dbReference type="Proteomes" id="UP000823775">
    <property type="component" value="Unassembled WGS sequence"/>
</dbReference>
<dbReference type="EMBL" id="JACEIK010002278">
    <property type="protein sequence ID" value="MCD9560162.1"/>
    <property type="molecule type" value="Genomic_DNA"/>
</dbReference>